<reference evidence="1 2" key="1">
    <citation type="submission" date="2018-02" db="EMBL/GenBank/DDBJ databases">
        <title>Insights into the biology of acidophilic members of the Acidiferrobacteraceae family derived from comparative genomic analyses.</title>
        <authorList>
            <person name="Issotta F."/>
            <person name="Thyssen C."/>
            <person name="Mena C."/>
            <person name="Moya A."/>
            <person name="Bellenberg S."/>
            <person name="Sproer C."/>
            <person name="Covarrubias P.C."/>
            <person name="Sand W."/>
            <person name="Quatrini R."/>
            <person name="Vera M."/>
        </authorList>
    </citation>
    <scope>NUCLEOTIDE SEQUENCE [LARGE SCALE GENOMIC DNA]</scope>
    <source>
        <strain evidence="2">m-1</strain>
    </source>
</reference>
<accession>A0A368HGQ0</accession>
<name>A0A368HGQ0_9GAMM</name>
<comment type="caution">
    <text evidence="1">The sequence shown here is derived from an EMBL/GenBank/DDBJ whole genome shotgun (WGS) entry which is preliminary data.</text>
</comment>
<evidence type="ECO:0000313" key="2">
    <source>
        <dbReference type="Proteomes" id="UP000253250"/>
    </source>
</evidence>
<organism evidence="1 2">
    <name type="scientific">Acidiferrobacter thiooxydans</name>
    <dbReference type="NCBI Taxonomy" id="163359"/>
    <lineage>
        <taxon>Bacteria</taxon>
        <taxon>Pseudomonadati</taxon>
        <taxon>Pseudomonadota</taxon>
        <taxon>Gammaproteobacteria</taxon>
        <taxon>Acidiferrobacterales</taxon>
        <taxon>Acidiferrobacteraceae</taxon>
        <taxon>Acidiferrobacter</taxon>
    </lineage>
</organism>
<protein>
    <submittedName>
        <fullName evidence="1">Uncharacterized protein</fullName>
    </submittedName>
</protein>
<keyword evidence="2" id="KW-1185">Reference proteome</keyword>
<dbReference type="OrthoDB" id="9896342at2"/>
<dbReference type="Proteomes" id="UP000253250">
    <property type="component" value="Unassembled WGS sequence"/>
</dbReference>
<dbReference type="AlphaFoldDB" id="A0A368HGQ0"/>
<dbReference type="RefSeq" id="WP_147267099.1">
    <property type="nucleotide sequence ID" value="NZ_PSYR01000001.1"/>
</dbReference>
<evidence type="ECO:0000313" key="1">
    <source>
        <dbReference type="EMBL" id="RCN58526.1"/>
    </source>
</evidence>
<dbReference type="EMBL" id="PSYR01000001">
    <property type="protein sequence ID" value="RCN58526.1"/>
    <property type="molecule type" value="Genomic_DNA"/>
</dbReference>
<proteinExistence type="predicted"/>
<gene>
    <name evidence="1" type="ORF">C4900_01650</name>
</gene>
<sequence length="179" mass="19253">MRKTWTAGIFVVALGLPAGAGAWQLAAGGGLLAGLVPGTAFGWQFTGQWTRAAYAGERWLVDADIGQYATEAHADACLERGRAASVLVFWELRAPFSYAFRPWLGIGGGISRYRFDERQRLNDAGYAIASYPAVVENDANIAVAMTVPLAPSWSVAITAQTAFPSRISTVSMVVLWRLL</sequence>